<evidence type="ECO:0000256" key="1">
    <source>
        <dbReference type="SAM" id="MobiDB-lite"/>
    </source>
</evidence>
<dbReference type="AlphaFoldDB" id="A0A6G1C6E1"/>
<keyword evidence="3" id="KW-1185">Reference proteome</keyword>
<accession>A0A6G1C6E1</accession>
<name>A0A6G1C6E1_9ORYZ</name>
<reference evidence="2 3" key="1">
    <citation type="submission" date="2019-11" db="EMBL/GenBank/DDBJ databases">
        <title>Whole genome sequence of Oryza granulata.</title>
        <authorList>
            <person name="Li W."/>
        </authorList>
    </citation>
    <scope>NUCLEOTIDE SEQUENCE [LARGE SCALE GENOMIC DNA]</scope>
    <source>
        <strain evidence="3">cv. Menghai</strain>
        <tissue evidence="2">Leaf</tissue>
    </source>
</reference>
<evidence type="ECO:0000313" key="3">
    <source>
        <dbReference type="Proteomes" id="UP000479710"/>
    </source>
</evidence>
<dbReference type="PANTHER" id="PTHR44947:SF1">
    <property type="entry name" value="OS11G0303800 PROTEIN"/>
    <property type="match status" value="1"/>
</dbReference>
<dbReference type="Proteomes" id="UP000479710">
    <property type="component" value="Unassembled WGS sequence"/>
</dbReference>
<comment type="caution">
    <text evidence="2">The sequence shown here is derived from an EMBL/GenBank/DDBJ whole genome shotgun (WGS) entry which is preliminary data.</text>
</comment>
<organism evidence="2 3">
    <name type="scientific">Oryza meyeriana var. granulata</name>
    <dbReference type="NCBI Taxonomy" id="110450"/>
    <lineage>
        <taxon>Eukaryota</taxon>
        <taxon>Viridiplantae</taxon>
        <taxon>Streptophyta</taxon>
        <taxon>Embryophyta</taxon>
        <taxon>Tracheophyta</taxon>
        <taxon>Spermatophyta</taxon>
        <taxon>Magnoliopsida</taxon>
        <taxon>Liliopsida</taxon>
        <taxon>Poales</taxon>
        <taxon>Poaceae</taxon>
        <taxon>BOP clade</taxon>
        <taxon>Oryzoideae</taxon>
        <taxon>Oryzeae</taxon>
        <taxon>Oryzinae</taxon>
        <taxon>Oryza</taxon>
        <taxon>Oryza meyeriana</taxon>
    </lineage>
</organism>
<proteinExistence type="predicted"/>
<dbReference type="EMBL" id="SPHZ02000010">
    <property type="protein sequence ID" value="KAF0895601.1"/>
    <property type="molecule type" value="Genomic_DNA"/>
</dbReference>
<dbReference type="OrthoDB" id="687262at2759"/>
<feature type="region of interest" description="Disordered" evidence="1">
    <location>
        <begin position="1"/>
        <end position="22"/>
    </location>
</feature>
<sequence length="238" mass="24835">MNPLRKIGYRQGSGVPGTYSSSTRVAATRAPVTRAAATGAQAGATGAAATRAQAGAVGVAAGAAANHAQAGAAGVAQHAGVPGTCSPRVGGSPVGGWWPTTSPSDRFYPPGGFTNFLQSNPFSNHPNGNENFHFVGAAMSQSSMSPAQQTDDIVDDVDAQDDEAINIDEDCRTDKRLNWSASAWLHNSKDLVDGIGRKADAYWTDLKCNPLLIFYKVEELSVVLGDMWTDLVNKLANS</sequence>
<protein>
    <submittedName>
        <fullName evidence="2">Uncharacterized protein</fullName>
    </submittedName>
</protein>
<gene>
    <name evidence="2" type="ORF">E2562_013910</name>
</gene>
<evidence type="ECO:0000313" key="2">
    <source>
        <dbReference type="EMBL" id="KAF0895601.1"/>
    </source>
</evidence>
<dbReference type="PANTHER" id="PTHR44947">
    <property type="entry name" value="OS05G0501001 PROTEIN"/>
    <property type="match status" value="1"/>
</dbReference>